<dbReference type="PROSITE" id="PS51340">
    <property type="entry name" value="MOSC"/>
    <property type="match status" value="1"/>
</dbReference>
<protein>
    <submittedName>
        <fullName evidence="2">MOSC domain-containing protein</fullName>
    </submittedName>
</protein>
<dbReference type="PANTHER" id="PTHR36930:SF1">
    <property type="entry name" value="MOSC DOMAIN-CONTAINING PROTEIN"/>
    <property type="match status" value="1"/>
</dbReference>
<dbReference type="Pfam" id="PF03473">
    <property type="entry name" value="MOSC"/>
    <property type="match status" value="1"/>
</dbReference>
<dbReference type="GO" id="GO:0003824">
    <property type="term" value="F:catalytic activity"/>
    <property type="evidence" value="ECO:0007669"/>
    <property type="project" value="InterPro"/>
</dbReference>
<comment type="caution">
    <text evidence="2">The sequence shown here is derived from an EMBL/GenBank/DDBJ whole genome shotgun (WGS) entry which is preliminary data.</text>
</comment>
<keyword evidence="3" id="KW-1185">Reference proteome</keyword>
<accession>A0A4R0PG00</accession>
<sequence>MTETIDTLTSRFPRPGRIAWIGLRPERRSSVIAVEAAAILETGLEGDHRNKAGKRAITLIQAEHLAAIASLCGVEQLDPAPLRRNIVVTGINLLALRNRRFRCGGAVLRGTGICAPCSRMEEALGPGGYNAMRGHGGINAEVMESGLIKLKDLVEPVAEH</sequence>
<gene>
    <name evidence="2" type="ORF">E0D97_07375</name>
</gene>
<organism evidence="2 3">
    <name type="scientific">Oricola cellulosilytica</name>
    <dbReference type="NCBI Taxonomy" id="1429082"/>
    <lineage>
        <taxon>Bacteria</taxon>
        <taxon>Pseudomonadati</taxon>
        <taxon>Pseudomonadota</taxon>
        <taxon>Alphaproteobacteria</taxon>
        <taxon>Hyphomicrobiales</taxon>
        <taxon>Ahrensiaceae</taxon>
        <taxon>Oricola</taxon>
    </lineage>
</organism>
<dbReference type="OrthoDB" id="1550913at2"/>
<dbReference type="Proteomes" id="UP000291301">
    <property type="component" value="Unassembled WGS sequence"/>
</dbReference>
<evidence type="ECO:0000313" key="3">
    <source>
        <dbReference type="Proteomes" id="UP000291301"/>
    </source>
</evidence>
<dbReference type="PANTHER" id="PTHR36930">
    <property type="entry name" value="METAL-SULFUR CLUSTER BIOSYNTHESIS PROTEINS YUAD-RELATED"/>
    <property type="match status" value="1"/>
</dbReference>
<dbReference type="EMBL" id="SJST01000002">
    <property type="protein sequence ID" value="TCD15345.1"/>
    <property type="molecule type" value="Genomic_DNA"/>
</dbReference>
<name>A0A4R0PG00_9HYPH</name>
<dbReference type="InterPro" id="IPR052716">
    <property type="entry name" value="MOSC_domain"/>
</dbReference>
<reference evidence="2 3" key="1">
    <citation type="journal article" date="2015" name="Antonie Van Leeuwenhoek">
        <title>Oricola cellulosilytica gen. nov., sp. nov., a cellulose-degrading bacterium of the family Phyllobacteriaceae isolated from surface seashore water, and emended descriptions of Mesorhizobium loti and Phyllobacterium myrsinacearum.</title>
        <authorList>
            <person name="Hameed A."/>
            <person name="Shahina M."/>
            <person name="Lai W.A."/>
            <person name="Lin S.Y."/>
            <person name="Young L.S."/>
            <person name="Liu Y.C."/>
            <person name="Hsu Y.H."/>
            <person name="Young C.C."/>
        </authorList>
    </citation>
    <scope>NUCLEOTIDE SEQUENCE [LARGE SCALE GENOMIC DNA]</scope>
    <source>
        <strain evidence="2 3">KCTC 52183</strain>
    </source>
</reference>
<dbReference type="GO" id="GO:0030151">
    <property type="term" value="F:molybdenum ion binding"/>
    <property type="evidence" value="ECO:0007669"/>
    <property type="project" value="InterPro"/>
</dbReference>
<proteinExistence type="predicted"/>
<feature type="domain" description="MOSC" evidence="1">
    <location>
        <begin position="31"/>
        <end position="157"/>
    </location>
</feature>
<dbReference type="RefSeq" id="WP_131567348.1">
    <property type="nucleotide sequence ID" value="NZ_JAINFK010000004.1"/>
</dbReference>
<dbReference type="Gene3D" id="2.40.33.20">
    <property type="entry name" value="PK beta-barrel domain-like"/>
    <property type="match status" value="1"/>
</dbReference>
<dbReference type="InterPro" id="IPR005302">
    <property type="entry name" value="MoCF_Sase_C"/>
</dbReference>
<evidence type="ECO:0000313" key="2">
    <source>
        <dbReference type="EMBL" id="TCD15345.1"/>
    </source>
</evidence>
<dbReference type="InterPro" id="IPR011037">
    <property type="entry name" value="Pyrv_Knase-like_insert_dom_sf"/>
</dbReference>
<dbReference type="SUPFAM" id="SSF50800">
    <property type="entry name" value="PK beta-barrel domain-like"/>
    <property type="match status" value="1"/>
</dbReference>
<dbReference type="GO" id="GO:0030170">
    <property type="term" value="F:pyridoxal phosphate binding"/>
    <property type="evidence" value="ECO:0007669"/>
    <property type="project" value="InterPro"/>
</dbReference>
<dbReference type="AlphaFoldDB" id="A0A4R0PG00"/>
<evidence type="ECO:0000259" key="1">
    <source>
        <dbReference type="PROSITE" id="PS51340"/>
    </source>
</evidence>